<evidence type="ECO:0008006" key="4">
    <source>
        <dbReference type="Google" id="ProtNLM"/>
    </source>
</evidence>
<dbReference type="EMBL" id="MBFU01000498">
    <property type="protein sequence ID" value="PVZ98894.1"/>
    <property type="molecule type" value="Genomic_DNA"/>
</dbReference>
<evidence type="ECO:0000313" key="2">
    <source>
        <dbReference type="EMBL" id="PVZ98894.1"/>
    </source>
</evidence>
<dbReference type="AlphaFoldDB" id="A0A2U1J1F3"/>
<sequence>MLGISQLKSFGGLRVINPIFKKSNSLGLLGVKLRMSSTENTPRYKEKYYVDPDPQAGDYPNLPWIKSEEKTPYGWWDRQNRRNFGEPVHEHFEILGMQTNSVYPHPSWSKVLLQWTVFVSILGGGAFIVSYFVPEKVAIPRHYPFEGLKNEHGGVPNLTLQDSIKKALEK</sequence>
<gene>
    <name evidence="2" type="ORF">BB558_005107</name>
</gene>
<accession>A0A2U1J1F3</accession>
<protein>
    <recommendedName>
        <fullName evidence="4">NADH dehydrogenase [ubiquinone] 1 beta subcomplex subunit 8, mitochondrial</fullName>
    </recommendedName>
</protein>
<keyword evidence="1" id="KW-0472">Membrane</keyword>
<dbReference type="InterPro" id="IPR008699">
    <property type="entry name" value="NDUFB8"/>
</dbReference>
<reference evidence="2 3" key="1">
    <citation type="journal article" date="2018" name="MBio">
        <title>Comparative Genomics Reveals the Core Gene Toolbox for the Fungus-Insect Symbiosis.</title>
        <authorList>
            <person name="Wang Y."/>
            <person name="Stata M."/>
            <person name="Wang W."/>
            <person name="Stajich J.E."/>
            <person name="White M.M."/>
            <person name="Moncalvo J.M."/>
        </authorList>
    </citation>
    <scope>NUCLEOTIDE SEQUENCE [LARGE SCALE GENOMIC DNA]</scope>
    <source>
        <strain evidence="2 3">AUS-126-30</strain>
    </source>
</reference>
<keyword evidence="3" id="KW-1185">Reference proteome</keyword>
<feature type="transmembrane region" description="Helical" evidence="1">
    <location>
        <begin position="112"/>
        <end position="133"/>
    </location>
</feature>
<keyword evidence="1" id="KW-0812">Transmembrane</keyword>
<comment type="caution">
    <text evidence="2">The sequence shown here is derived from an EMBL/GenBank/DDBJ whole genome shotgun (WGS) entry which is preliminary data.</text>
</comment>
<dbReference type="GO" id="GO:0005739">
    <property type="term" value="C:mitochondrion"/>
    <property type="evidence" value="ECO:0007669"/>
    <property type="project" value="InterPro"/>
</dbReference>
<proteinExistence type="predicted"/>
<evidence type="ECO:0000313" key="3">
    <source>
        <dbReference type="Proteomes" id="UP000245591"/>
    </source>
</evidence>
<keyword evidence="1" id="KW-1133">Transmembrane helix</keyword>
<dbReference type="Pfam" id="PF05821">
    <property type="entry name" value="NDUF_B8"/>
    <property type="match status" value="1"/>
</dbReference>
<evidence type="ECO:0000256" key="1">
    <source>
        <dbReference type="SAM" id="Phobius"/>
    </source>
</evidence>
<dbReference type="PANTHER" id="PTHR12840:SF1">
    <property type="entry name" value="NADH DEHYDROGENASE [UBIQUINONE] 1 BETA SUBCOMPLEX SUBUNIT 8, MITOCHONDRIAL"/>
    <property type="match status" value="1"/>
</dbReference>
<dbReference type="Proteomes" id="UP000245591">
    <property type="component" value="Unassembled WGS sequence"/>
</dbReference>
<dbReference type="PANTHER" id="PTHR12840">
    <property type="entry name" value="NADH-UBIQUINONE OXIDOREDUCTASE ASHI SUBUNIT"/>
    <property type="match status" value="1"/>
</dbReference>
<name>A0A2U1J1F3_SMIAN</name>
<organism evidence="2 3">
    <name type="scientific">Smittium angustum</name>
    <dbReference type="NCBI Taxonomy" id="133377"/>
    <lineage>
        <taxon>Eukaryota</taxon>
        <taxon>Fungi</taxon>
        <taxon>Fungi incertae sedis</taxon>
        <taxon>Zoopagomycota</taxon>
        <taxon>Kickxellomycotina</taxon>
        <taxon>Harpellomycetes</taxon>
        <taxon>Harpellales</taxon>
        <taxon>Legeriomycetaceae</taxon>
        <taxon>Smittium</taxon>
    </lineage>
</organism>